<dbReference type="Pfam" id="PF03126">
    <property type="entry name" value="Plus-3"/>
    <property type="match status" value="1"/>
</dbReference>
<dbReference type="PROSITE" id="PS50089">
    <property type="entry name" value="ZF_RING_2"/>
    <property type="match status" value="1"/>
</dbReference>
<feature type="compositionally biased region" description="Low complexity" evidence="2">
    <location>
        <begin position="180"/>
        <end position="190"/>
    </location>
</feature>
<keyword evidence="1" id="KW-0862">Zinc</keyword>
<dbReference type="PROSITE" id="PS51360">
    <property type="entry name" value="PLUS3"/>
    <property type="match status" value="1"/>
</dbReference>
<dbReference type="AlphaFoldDB" id="A0A640K9B0"/>
<feature type="domain" description="Plus3" evidence="4">
    <location>
        <begin position="7"/>
        <end position="147"/>
    </location>
</feature>
<protein>
    <recommendedName>
        <fullName evidence="7">RING-type domain-containing protein</fullName>
    </recommendedName>
</protein>
<dbReference type="Gene3D" id="3.90.70.200">
    <property type="entry name" value="Plus-3 domain"/>
    <property type="match status" value="1"/>
</dbReference>
<dbReference type="InterPro" id="IPR036128">
    <property type="entry name" value="Plus3-like_sf"/>
</dbReference>
<dbReference type="InterPro" id="IPR013083">
    <property type="entry name" value="Znf_RING/FYVE/PHD"/>
</dbReference>
<dbReference type="SUPFAM" id="SSF159042">
    <property type="entry name" value="Plus3-like"/>
    <property type="match status" value="1"/>
</dbReference>
<organism evidence="5 6">
    <name type="scientific">Leishmania tarentolae</name>
    <name type="common">Sauroleishmania tarentolae</name>
    <dbReference type="NCBI Taxonomy" id="5689"/>
    <lineage>
        <taxon>Eukaryota</taxon>
        <taxon>Discoba</taxon>
        <taxon>Euglenozoa</taxon>
        <taxon>Kinetoplastea</taxon>
        <taxon>Metakinetoplastina</taxon>
        <taxon>Trypanosomatida</taxon>
        <taxon>Trypanosomatidae</taxon>
        <taxon>Leishmaniinae</taxon>
        <taxon>Leishmania</taxon>
        <taxon>lizard Leishmania</taxon>
    </lineage>
</organism>
<feature type="compositionally biased region" description="Gly residues" evidence="2">
    <location>
        <begin position="330"/>
        <end position="344"/>
    </location>
</feature>
<keyword evidence="6" id="KW-1185">Reference proteome</keyword>
<feature type="region of interest" description="Disordered" evidence="2">
    <location>
        <begin position="307"/>
        <end position="344"/>
    </location>
</feature>
<feature type="domain" description="RING-type" evidence="3">
    <location>
        <begin position="427"/>
        <end position="462"/>
    </location>
</feature>
<dbReference type="Gene3D" id="3.30.40.10">
    <property type="entry name" value="Zinc/RING finger domain, C3HC4 (zinc finger)"/>
    <property type="match status" value="1"/>
</dbReference>
<dbReference type="Pfam" id="PF13920">
    <property type="entry name" value="zf-C3HC4_3"/>
    <property type="match status" value="1"/>
</dbReference>
<feature type="region of interest" description="Disordered" evidence="2">
    <location>
        <begin position="169"/>
        <end position="214"/>
    </location>
</feature>
<evidence type="ECO:0000259" key="4">
    <source>
        <dbReference type="PROSITE" id="PS51360"/>
    </source>
</evidence>
<evidence type="ECO:0000259" key="3">
    <source>
        <dbReference type="PROSITE" id="PS50089"/>
    </source>
</evidence>
<gene>
    <name evidence="5" type="ORF">LtaPh_0904400</name>
</gene>
<dbReference type="GO" id="GO:0008270">
    <property type="term" value="F:zinc ion binding"/>
    <property type="evidence" value="ECO:0007669"/>
    <property type="project" value="UniProtKB-KW"/>
</dbReference>
<name>A0A640K9B0_LEITA</name>
<reference evidence="5" key="1">
    <citation type="submission" date="2019-11" db="EMBL/GenBank/DDBJ databases">
        <title>Leishmania tarentolae CDS.</title>
        <authorList>
            <person name="Goto Y."/>
            <person name="Yamagishi J."/>
        </authorList>
    </citation>
    <scope>NUCLEOTIDE SEQUENCE [LARGE SCALE GENOMIC DNA]</scope>
    <source>
        <strain evidence="5">Parrot Tar II</strain>
    </source>
</reference>
<dbReference type="SUPFAM" id="SSF57850">
    <property type="entry name" value="RING/U-box"/>
    <property type="match status" value="1"/>
</dbReference>
<dbReference type="EMBL" id="BLBS01000010">
    <property type="protein sequence ID" value="GET86296.1"/>
    <property type="molecule type" value="Genomic_DNA"/>
</dbReference>
<dbReference type="SMART" id="SM00184">
    <property type="entry name" value="RING"/>
    <property type="match status" value="1"/>
</dbReference>
<dbReference type="VEuPathDB" id="TriTrypDB:LtaPh_0904400"/>
<evidence type="ECO:0000256" key="2">
    <source>
        <dbReference type="SAM" id="MobiDB-lite"/>
    </source>
</evidence>
<dbReference type="OrthoDB" id="1711136at2759"/>
<keyword evidence="1" id="KW-0479">Metal-binding</keyword>
<keyword evidence="1" id="KW-0863">Zinc-finger</keyword>
<dbReference type="GO" id="GO:0003677">
    <property type="term" value="F:DNA binding"/>
    <property type="evidence" value="ECO:0007669"/>
    <property type="project" value="InterPro"/>
</dbReference>
<evidence type="ECO:0008006" key="7">
    <source>
        <dbReference type="Google" id="ProtNLM"/>
    </source>
</evidence>
<dbReference type="InterPro" id="IPR001841">
    <property type="entry name" value="Znf_RING"/>
</dbReference>
<accession>A0A640K9B0</accession>
<evidence type="ECO:0000313" key="5">
    <source>
        <dbReference type="EMBL" id="GET86296.1"/>
    </source>
</evidence>
<comment type="caution">
    <text evidence="5">The sequence shown here is derived from an EMBL/GenBank/DDBJ whole genome shotgun (WGS) entry which is preliminary data.</text>
</comment>
<evidence type="ECO:0000256" key="1">
    <source>
        <dbReference type="PROSITE-ProRule" id="PRU00175"/>
    </source>
</evidence>
<proteinExistence type="predicted"/>
<feature type="compositionally biased region" description="Polar residues" evidence="2">
    <location>
        <begin position="307"/>
        <end position="326"/>
    </location>
</feature>
<dbReference type="Proteomes" id="UP000419144">
    <property type="component" value="Unassembled WGS sequence"/>
</dbReference>
<evidence type="ECO:0000313" key="6">
    <source>
        <dbReference type="Proteomes" id="UP000419144"/>
    </source>
</evidence>
<dbReference type="SMART" id="SM00719">
    <property type="entry name" value="Plus3"/>
    <property type="match status" value="1"/>
</dbReference>
<sequence length="474" mass="51476">MISEEDSCLFEAAKRAQVSRNTAIHLIENVNSSRILAGAFVRVLLEMPTRNEGYVVARIHSTTSGEPYSGFSTSPTQTTNMYLMLELPPPLAAINGVQYQLNSVSNSSMGEGEFRDWLQMIRNEPTLQVPTVQGLKEVTARLHPYEANRHRSNSHGNAQVNGLLVANGRAGTVDTGGSAPPQQLTPQQQQRSLSARGAVRQRRQSLTSSSQTMLIPPLLRNGDFLADINDAPLRRSPAAMCEGGSSGVIASADGSASAAVGGSNNNGNVNHRVGRKGTVMARDYNRNPREDGQASHHIPHAEVSGTSLYTATPGSQQEPQQRTTFSLPHGSGGGGGGVAGESGGGPSLSVTTSFMTRGATDTNMESEDEEMERRLRQEIMNHLAQECVLFPKDAQGYKLSRLRLLERDMIEYLQHVRDEIQGKQENCIVCMDHVPTVILLPCKHKVMCRLCAPSCPTCPVCRSKITEMFEPEEI</sequence>
<dbReference type="InterPro" id="IPR004343">
    <property type="entry name" value="Plus-3_dom"/>
</dbReference>